<organism evidence="3 6">
    <name type="scientific">Halococcus dombrowskii</name>
    <dbReference type="NCBI Taxonomy" id="179637"/>
    <lineage>
        <taxon>Archaea</taxon>
        <taxon>Methanobacteriati</taxon>
        <taxon>Methanobacteriota</taxon>
        <taxon>Stenosarchaea group</taxon>
        <taxon>Halobacteria</taxon>
        <taxon>Halobacteriales</taxon>
        <taxon>Halococcaceae</taxon>
        <taxon>Halococcus</taxon>
    </lineage>
</organism>
<dbReference type="KEGG" id="hdo:MUK72_14085"/>
<dbReference type="Proteomes" id="UP000830542">
    <property type="component" value="Chromosome"/>
</dbReference>
<evidence type="ECO:0000313" key="3">
    <source>
        <dbReference type="EMBL" id="GAA0456480.1"/>
    </source>
</evidence>
<dbReference type="Gene3D" id="3.40.50.150">
    <property type="entry name" value="Vaccinia Virus protein VP39"/>
    <property type="match status" value="1"/>
</dbReference>
<reference evidence="3" key="3">
    <citation type="submission" date="2023-12" db="EMBL/GenBank/DDBJ databases">
        <authorList>
            <person name="Sun Q."/>
            <person name="Inoue M."/>
        </authorList>
    </citation>
    <scope>NUCLEOTIDE SEQUENCE</scope>
    <source>
        <strain evidence="3">JCM 12289</strain>
    </source>
</reference>
<dbReference type="InterPro" id="IPR029063">
    <property type="entry name" value="SAM-dependent_MTases_sf"/>
</dbReference>
<dbReference type="Proteomes" id="UP001500962">
    <property type="component" value="Unassembled WGS sequence"/>
</dbReference>
<evidence type="ECO:0000313" key="6">
    <source>
        <dbReference type="Proteomes" id="UP001500962"/>
    </source>
</evidence>
<dbReference type="GO" id="GO:0032259">
    <property type="term" value="P:methylation"/>
    <property type="evidence" value="ECO:0007669"/>
    <property type="project" value="UniProtKB-KW"/>
</dbReference>
<dbReference type="RefSeq" id="WP_244702292.1">
    <property type="nucleotide sequence ID" value="NZ_BAAADN010000018.1"/>
</dbReference>
<evidence type="ECO:0000256" key="1">
    <source>
        <dbReference type="ARBA" id="ARBA00022603"/>
    </source>
</evidence>
<dbReference type="EMBL" id="CP095005">
    <property type="protein sequence ID" value="UOO95084.1"/>
    <property type="molecule type" value="Genomic_DNA"/>
</dbReference>
<dbReference type="AlphaFoldDB" id="A0AAV3SDK9"/>
<dbReference type="PANTHER" id="PTHR40048:SF1">
    <property type="entry name" value="RHAMNOSYL O-METHYLTRANSFERASE"/>
    <property type="match status" value="1"/>
</dbReference>
<dbReference type="GO" id="GO:0008168">
    <property type="term" value="F:methyltransferase activity"/>
    <property type="evidence" value="ECO:0007669"/>
    <property type="project" value="UniProtKB-KW"/>
</dbReference>
<sequence length="267" mass="30028">MALRSYLTGASRLYRRDGFDSVFHRGLEKVERDVGNALPAIGDTLCRALSVRELRGYQSSEDDLTDIIDTAYDYRGYGAYRSIEPMQIRAELRDFVEAVAASDPETVCEIGTARGGSYYVWAQYLAASNYLSIDLPGGRFGGGHSLRRAEFLRDVCDRPGLDQAFLRGDSHSPATARHVEEILDGDAIDFLFIDGDHTYDGVKDDFERYSPFVADGGLIAFHDIVTIDHDPDCEVDRFWHELREEYETTEIVADPRQDRGGVGLVHW</sequence>
<evidence type="ECO:0000313" key="5">
    <source>
        <dbReference type="Proteomes" id="UP000830542"/>
    </source>
</evidence>
<keyword evidence="5" id="KW-1185">Reference proteome</keyword>
<dbReference type="Pfam" id="PF13578">
    <property type="entry name" value="Methyltransf_24"/>
    <property type="match status" value="1"/>
</dbReference>
<protein>
    <submittedName>
        <fullName evidence="4">Class I SAM-dependent methyltransferase</fullName>
    </submittedName>
</protein>
<keyword evidence="2" id="KW-0808">Transferase</keyword>
<keyword evidence="1 4" id="KW-0489">Methyltransferase</keyword>
<dbReference type="SUPFAM" id="SSF53335">
    <property type="entry name" value="S-adenosyl-L-methionine-dependent methyltransferases"/>
    <property type="match status" value="1"/>
</dbReference>
<evidence type="ECO:0000256" key="2">
    <source>
        <dbReference type="ARBA" id="ARBA00022679"/>
    </source>
</evidence>
<dbReference type="PANTHER" id="PTHR40048">
    <property type="entry name" value="RHAMNOSYL O-METHYLTRANSFERASE"/>
    <property type="match status" value="1"/>
</dbReference>
<gene>
    <name evidence="3" type="ORF">GCM10008985_10610</name>
    <name evidence="4" type="ORF">MUK72_14085</name>
</gene>
<dbReference type="GeneID" id="71762999"/>
<name>A0AAV3SDK9_HALDO</name>
<dbReference type="EMBL" id="BAAADN010000018">
    <property type="protein sequence ID" value="GAA0456480.1"/>
    <property type="molecule type" value="Genomic_DNA"/>
</dbReference>
<dbReference type="GO" id="GO:0005886">
    <property type="term" value="C:plasma membrane"/>
    <property type="evidence" value="ECO:0007669"/>
    <property type="project" value="TreeGrafter"/>
</dbReference>
<reference evidence="4" key="2">
    <citation type="submission" date="2022-04" db="EMBL/GenBank/DDBJ databases">
        <title>Sequencing and genomic assembly of Halococcus dombrowskii.</title>
        <authorList>
            <person name="Lim S.W."/>
            <person name="MacLea K.S."/>
        </authorList>
    </citation>
    <scope>NUCLEOTIDE SEQUENCE</scope>
    <source>
        <strain evidence="4">H4</strain>
    </source>
</reference>
<reference evidence="3" key="1">
    <citation type="journal article" date="2014" name="Int. J. Syst. Evol. Microbiol.">
        <title>Complete genome sequence of Corynebacterium casei LMG S-19264T (=DSM 44701T), isolated from a smear-ripened cheese.</title>
        <authorList>
            <consortium name="US DOE Joint Genome Institute (JGI-PGF)"/>
            <person name="Walter F."/>
            <person name="Albersmeier A."/>
            <person name="Kalinowski J."/>
            <person name="Ruckert C."/>
        </authorList>
    </citation>
    <scope>NUCLEOTIDE SEQUENCE</scope>
    <source>
        <strain evidence="3">JCM 12289</strain>
    </source>
</reference>
<proteinExistence type="predicted"/>
<evidence type="ECO:0000313" key="4">
    <source>
        <dbReference type="EMBL" id="UOO95084.1"/>
    </source>
</evidence>
<accession>A0AAV3SDK9</accession>